<name>A0A754B3V0_SALER</name>
<evidence type="ECO:0000313" key="1">
    <source>
        <dbReference type="EMBL" id="HAF8579399.1"/>
    </source>
</evidence>
<reference evidence="1" key="1">
    <citation type="journal article" date="2018" name="Genome Biol.">
        <title>SKESA: strategic k-mer extension for scrupulous assemblies.</title>
        <authorList>
            <person name="Souvorov A."/>
            <person name="Agarwala R."/>
            <person name="Lipman D.J."/>
        </authorList>
    </citation>
    <scope>NUCLEOTIDE SEQUENCE</scope>
    <source>
        <strain evidence="1">MA.MZ045</strain>
    </source>
</reference>
<organism evidence="1">
    <name type="scientific">Salmonella enterica</name>
    <name type="common">Salmonella choleraesuis</name>
    <dbReference type="NCBI Taxonomy" id="28901"/>
    <lineage>
        <taxon>Bacteria</taxon>
        <taxon>Pseudomonadati</taxon>
        <taxon>Pseudomonadota</taxon>
        <taxon>Gammaproteobacteria</taxon>
        <taxon>Enterobacterales</taxon>
        <taxon>Enterobacteriaceae</taxon>
        <taxon>Salmonella</taxon>
    </lineage>
</organism>
<dbReference type="RefSeq" id="WP_079791968.1">
    <property type="nucleotide sequence ID" value="NZ_MXLQ01000037.1"/>
</dbReference>
<sequence length="105" mass="11989">MAETDQAIEPVLDQSGNAYHRHYRITRHAIDRYIERIGGDLGNMIADLDSCWLFNPHQKGLKRKMCASAARCERESGYALFNGRVMFLVNPLSHQHIVLTTLSMD</sequence>
<protein>
    <submittedName>
        <fullName evidence="1">Uncharacterized protein</fullName>
    </submittedName>
</protein>
<reference evidence="1" key="2">
    <citation type="submission" date="2020-02" db="EMBL/GenBank/DDBJ databases">
        <authorList>
            <consortium name="NCBI Pathogen Detection Project"/>
        </authorList>
    </citation>
    <scope>NUCLEOTIDE SEQUENCE</scope>
    <source>
        <strain evidence="1">MA.MZ045</strain>
    </source>
</reference>
<accession>A0A754B3V0</accession>
<proteinExistence type="predicted"/>
<dbReference type="AlphaFoldDB" id="A0A754B3V0"/>
<gene>
    <name evidence="1" type="ORF">G5T75_003337</name>
</gene>
<comment type="caution">
    <text evidence="1">The sequence shown here is derived from an EMBL/GenBank/DDBJ whole genome shotgun (WGS) entry which is preliminary data.</text>
</comment>
<dbReference type="EMBL" id="DAAWNC010000008">
    <property type="protein sequence ID" value="HAF8579399.1"/>
    <property type="molecule type" value="Genomic_DNA"/>
</dbReference>